<gene>
    <name evidence="2" type="ORF">g.3055</name>
</gene>
<accession>A0A1E1W2W8</accession>
<dbReference type="OrthoDB" id="7323539at2759"/>
<dbReference type="AlphaFoldDB" id="A0A1E1W2W8"/>
<proteinExistence type="predicted"/>
<dbReference type="EMBL" id="GDQN01009803">
    <property type="protein sequence ID" value="JAT81251.1"/>
    <property type="molecule type" value="Transcribed_RNA"/>
</dbReference>
<protein>
    <submittedName>
        <fullName evidence="2">Uncharacterized protein</fullName>
    </submittedName>
</protein>
<reference evidence="2" key="1">
    <citation type="submission" date="2015-09" db="EMBL/GenBank/DDBJ databases">
        <title>De novo assembly of Pectinophora gossypiella (Pink Bollworm) gut transcriptome.</title>
        <authorList>
            <person name="Tassone E.E."/>
        </authorList>
    </citation>
    <scope>NUCLEOTIDE SEQUENCE</scope>
</reference>
<name>A0A1E1W2W8_PECGO</name>
<organism evidence="2">
    <name type="scientific">Pectinophora gossypiella</name>
    <name type="common">Cotton pink bollworm</name>
    <name type="synonym">Depressaria gossypiella</name>
    <dbReference type="NCBI Taxonomy" id="13191"/>
    <lineage>
        <taxon>Eukaryota</taxon>
        <taxon>Metazoa</taxon>
        <taxon>Ecdysozoa</taxon>
        <taxon>Arthropoda</taxon>
        <taxon>Hexapoda</taxon>
        <taxon>Insecta</taxon>
        <taxon>Pterygota</taxon>
        <taxon>Neoptera</taxon>
        <taxon>Endopterygota</taxon>
        <taxon>Lepidoptera</taxon>
        <taxon>Glossata</taxon>
        <taxon>Ditrysia</taxon>
        <taxon>Gelechioidea</taxon>
        <taxon>Gelechiidae</taxon>
        <taxon>Apatetrinae</taxon>
        <taxon>Pectinophora</taxon>
    </lineage>
</organism>
<sequence>MPLYRDIVCAPRPRLQTQHTKTARKSPVRTGHNGSKLTAAAMRPECGALVCSIPPKQTATNDDDEFKTIQRKRNKQRNMRGTLQNSCRILVNEPKISIYLSRAVKSTSEQDIRDHISDMREKCEDVTLLKQNREVDFNSFKITIFASKINTFLSKDFWPNGLVFRR</sequence>
<evidence type="ECO:0000256" key="1">
    <source>
        <dbReference type="SAM" id="MobiDB-lite"/>
    </source>
</evidence>
<evidence type="ECO:0000313" key="2">
    <source>
        <dbReference type="EMBL" id="JAT81251.1"/>
    </source>
</evidence>
<feature type="region of interest" description="Disordered" evidence="1">
    <location>
        <begin position="14"/>
        <end position="34"/>
    </location>
</feature>
<feature type="non-terminal residue" evidence="2">
    <location>
        <position position="166"/>
    </location>
</feature>